<dbReference type="Gene3D" id="1.10.357.10">
    <property type="entry name" value="Tetracycline Repressor, domain 2"/>
    <property type="match status" value="1"/>
</dbReference>
<dbReference type="SUPFAM" id="SSF46689">
    <property type="entry name" value="Homeodomain-like"/>
    <property type="match status" value="1"/>
</dbReference>
<accession>A0A0D6MNA7</accession>
<evidence type="ECO:0000313" key="7">
    <source>
        <dbReference type="Proteomes" id="UP000032679"/>
    </source>
</evidence>
<evidence type="ECO:0000256" key="3">
    <source>
        <dbReference type="ARBA" id="ARBA00023163"/>
    </source>
</evidence>
<dbReference type="InterPro" id="IPR049445">
    <property type="entry name" value="TetR_SbtR-like_C"/>
</dbReference>
<keyword evidence="3" id="KW-0804">Transcription</keyword>
<evidence type="ECO:0000259" key="5">
    <source>
        <dbReference type="PROSITE" id="PS50977"/>
    </source>
</evidence>
<dbReference type="PANTHER" id="PTHR30055:SF234">
    <property type="entry name" value="HTH-TYPE TRANSCRIPTIONAL REGULATOR BETI"/>
    <property type="match status" value="1"/>
</dbReference>
<evidence type="ECO:0000256" key="4">
    <source>
        <dbReference type="PROSITE-ProRule" id="PRU00335"/>
    </source>
</evidence>
<dbReference type="PRINTS" id="PR00455">
    <property type="entry name" value="HTHTETR"/>
</dbReference>
<sequence length="199" mass="21151">MPRPMRADARRNREAILAAAHATFEEEGVLASLDGIALRAGVGNATLYRNFPTRDDLLAAVASVSIEAALAEADALSRSLAPKKALAEWLIRLAWRLRIWHDLPTCVAAAQGDPQSSMAMACAALVDRTGVFLGQTTLSGDTVDTVTATNVFELVVALSWAVDRFGDDEPAARRRVSMGIAGVFRASDTVCGQGDNVGR</sequence>
<reference evidence="6 7" key="1">
    <citation type="submission" date="2012-10" db="EMBL/GenBank/DDBJ databases">
        <title>Genome sequencing of Tanticharoenia sakaeratensis NBRC 103193.</title>
        <authorList>
            <person name="Azuma Y."/>
            <person name="Hadano H."/>
            <person name="Hirakawa H."/>
            <person name="Matsushita K."/>
        </authorList>
    </citation>
    <scope>NUCLEOTIDE SEQUENCE [LARGE SCALE GENOMIC DNA]</scope>
    <source>
        <strain evidence="6 7">NBRC 103193</strain>
    </source>
</reference>
<dbReference type="Pfam" id="PF21597">
    <property type="entry name" value="TetR_C_43"/>
    <property type="match status" value="1"/>
</dbReference>
<evidence type="ECO:0000256" key="1">
    <source>
        <dbReference type="ARBA" id="ARBA00023015"/>
    </source>
</evidence>
<gene>
    <name evidence="6" type="ORF">Tasa_039_018</name>
</gene>
<feature type="domain" description="HTH tetR-type" evidence="5">
    <location>
        <begin position="10"/>
        <end position="69"/>
    </location>
</feature>
<dbReference type="InterPro" id="IPR009057">
    <property type="entry name" value="Homeodomain-like_sf"/>
</dbReference>
<dbReference type="Proteomes" id="UP000032679">
    <property type="component" value="Unassembled WGS sequence"/>
</dbReference>
<feature type="DNA-binding region" description="H-T-H motif" evidence="4">
    <location>
        <begin position="32"/>
        <end position="51"/>
    </location>
</feature>
<dbReference type="PROSITE" id="PS50977">
    <property type="entry name" value="HTH_TETR_2"/>
    <property type="match status" value="1"/>
</dbReference>
<name>A0A0D6MNA7_9PROT</name>
<comment type="caution">
    <text evidence="6">The sequence shown here is derived from an EMBL/GenBank/DDBJ whole genome shotgun (WGS) entry which is preliminary data.</text>
</comment>
<protein>
    <submittedName>
        <fullName evidence="6">TetR family transcriptional regulator</fullName>
    </submittedName>
</protein>
<evidence type="ECO:0000256" key="2">
    <source>
        <dbReference type="ARBA" id="ARBA00023125"/>
    </source>
</evidence>
<dbReference type="InterPro" id="IPR001647">
    <property type="entry name" value="HTH_TetR"/>
</dbReference>
<keyword evidence="2 4" id="KW-0238">DNA-binding</keyword>
<dbReference type="GO" id="GO:0003700">
    <property type="term" value="F:DNA-binding transcription factor activity"/>
    <property type="evidence" value="ECO:0007669"/>
    <property type="project" value="TreeGrafter"/>
</dbReference>
<dbReference type="EMBL" id="BALE01000039">
    <property type="protein sequence ID" value="GAN55174.1"/>
    <property type="molecule type" value="Genomic_DNA"/>
</dbReference>
<dbReference type="STRING" id="1231623.Tasa_039_018"/>
<dbReference type="Pfam" id="PF00440">
    <property type="entry name" value="TetR_N"/>
    <property type="match status" value="1"/>
</dbReference>
<keyword evidence="7" id="KW-1185">Reference proteome</keyword>
<dbReference type="GO" id="GO:0000976">
    <property type="term" value="F:transcription cis-regulatory region binding"/>
    <property type="evidence" value="ECO:0007669"/>
    <property type="project" value="TreeGrafter"/>
</dbReference>
<dbReference type="PANTHER" id="PTHR30055">
    <property type="entry name" value="HTH-TYPE TRANSCRIPTIONAL REGULATOR RUTR"/>
    <property type="match status" value="1"/>
</dbReference>
<dbReference type="AlphaFoldDB" id="A0A0D6MNA7"/>
<proteinExistence type="predicted"/>
<evidence type="ECO:0000313" key="6">
    <source>
        <dbReference type="EMBL" id="GAN55174.1"/>
    </source>
</evidence>
<keyword evidence="1" id="KW-0805">Transcription regulation</keyword>
<dbReference type="InterPro" id="IPR050109">
    <property type="entry name" value="HTH-type_TetR-like_transc_reg"/>
</dbReference>
<organism evidence="6 7">
    <name type="scientific">Tanticharoenia sakaeratensis NBRC 103193</name>
    <dbReference type="NCBI Taxonomy" id="1231623"/>
    <lineage>
        <taxon>Bacteria</taxon>
        <taxon>Pseudomonadati</taxon>
        <taxon>Pseudomonadota</taxon>
        <taxon>Alphaproteobacteria</taxon>
        <taxon>Acetobacterales</taxon>
        <taxon>Acetobacteraceae</taxon>
        <taxon>Tanticharoenia</taxon>
    </lineage>
</organism>